<dbReference type="InterPro" id="IPR000060">
    <property type="entry name" value="BCCT_transptr"/>
</dbReference>
<dbReference type="NCBIfam" id="NF002887">
    <property type="entry name" value="PRK03356.1"/>
    <property type="match status" value="1"/>
</dbReference>
<keyword evidence="4 7" id="KW-0812">Transmembrane</keyword>
<evidence type="ECO:0008006" key="10">
    <source>
        <dbReference type="Google" id="ProtNLM"/>
    </source>
</evidence>
<dbReference type="KEGG" id="fwa:DCMF_24215"/>
<dbReference type="AlphaFoldDB" id="A0A3G1L2M0"/>
<protein>
    <recommendedName>
        <fullName evidence="10">BCCT family transporter</fullName>
    </recommendedName>
</protein>
<feature type="transmembrane region" description="Helical" evidence="7">
    <location>
        <begin position="262"/>
        <end position="282"/>
    </location>
</feature>
<dbReference type="GO" id="GO:0022857">
    <property type="term" value="F:transmembrane transporter activity"/>
    <property type="evidence" value="ECO:0007669"/>
    <property type="project" value="InterPro"/>
</dbReference>
<dbReference type="Proteomes" id="UP000323521">
    <property type="component" value="Chromosome"/>
</dbReference>
<feature type="transmembrane region" description="Helical" evidence="7">
    <location>
        <begin position="12"/>
        <end position="29"/>
    </location>
</feature>
<keyword evidence="9" id="KW-1185">Reference proteome</keyword>
<evidence type="ECO:0000313" key="9">
    <source>
        <dbReference type="Proteomes" id="UP000323521"/>
    </source>
</evidence>
<dbReference type="Pfam" id="PF02028">
    <property type="entry name" value="BCCT"/>
    <property type="match status" value="1"/>
</dbReference>
<proteinExistence type="predicted"/>
<keyword evidence="2" id="KW-0813">Transport</keyword>
<evidence type="ECO:0000256" key="7">
    <source>
        <dbReference type="SAM" id="Phobius"/>
    </source>
</evidence>
<evidence type="ECO:0000256" key="5">
    <source>
        <dbReference type="ARBA" id="ARBA00022989"/>
    </source>
</evidence>
<accession>A0A3G1L2M0</accession>
<reference evidence="8 9" key="1">
    <citation type="submission" date="2016-10" db="EMBL/GenBank/DDBJ databases">
        <title>Complete Genome Sequence of Peptococcaceae strain DCMF.</title>
        <authorList>
            <person name="Edwards R.J."/>
            <person name="Holland S.I."/>
            <person name="Deshpande N.P."/>
            <person name="Wong Y.K."/>
            <person name="Ertan H."/>
            <person name="Manefield M."/>
            <person name="Russell T.L."/>
            <person name="Lee M.J."/>
        </authorList>
    </citation>
    <scope>NUCLEOTIDE SEQUENCE [LARGE SCALE GENOMIC DNA]</scope>
    <source>
        <strain evidence="8 9">DCMF</strain>
    </source>
</reference>
<evidence type="ECO:0000313" key="8">
    <source>
        <dbReference type="EMBL" id="ATW28869.1"/>
    </source>
</evidence>
<name>A0A3G1L2M0_FORW1</name>
<feature type="transmembrane region" description="Helical" evidence="7">
    <location>
        <begin position="90"/>
        <end position="109"/>
    </location>
</feature>
<keyword evidence="6 7" id="KW-0472">Membrane</keyword>
<dbReference type="PANTHER" id="PTHR30047">
    <property type="entry name" value="HIGH-AFFINITY CHOLINE TRANSPORT PROTEIN-RELATED"/>
    <property type="match status" value="1"/>
</dbReference>
<feature type="transmembrane region" description="Helical" evidence="7">
    <location>
        <begin position="346"/>
        <end position="370"/>
    </location>
</feature>
<sequence length="529" mass="59271">MEEKQKRKVEAILFYPPLILLAAFCLWAVNDAEKAGAVLQKVYYFVTNTLGWVFQWYYVLAFLLFLYFVCGPYAHKKLGEGPPEFSTLTWWGMMFTAGTSLGVMFWATMETFWDLQFPAMGAQPFSPEAARWALSYPLFHWGPLCWGIYAVFAVAFAFMFFVQKQNVVRPSSACESLLGTRLAKGWLGRVIDIIFLIGLIGGISTSTGILAPVIGELFSKVFGFEHNIRLDSIIIFSWIFVVAATVYTGVNKGIKILSDIRVYLGFAVLLLLLFFGPTSFILNSFTDSVGHLAQNFVMMSFNLDPHAKGGFPQNWTIFYWAWIICLCLPAGLYYGRISKGRTVRELVTGVLIGCMGGSWIFFAVFANYLLDIVNKGVFTPEQLTALGQISSHEAVVKIWSTMPFAGITLVVFFILAYISNWTLVNGAVYTISMVSTKELTGEEEPPKWSRVFWSVALCCLTLALVNIGQLKAVQTMTVAASVPMLFVTTTIILTMMKDLRREWGSEQIGRNPQLERQSALTVDQEKVQA</sequence>
<evidence type="ECO:0000256" key="4">
    <source>
        <dbReference type="ARBA" id="ARBA00022692"/>
    </source>
</evidence>
<feature type="transmembrane region" description="Helical" evidence="7">
    <location>
        <begin position="233"/>
        <end position="250"/>
    </location>
</feature>
<feature type="transmembrane region" description="Helical" evidence="7">
    <location>
        <begin position="451"/>
        <end position="470"/>
    </location>
</feature>
<dbReference type="PANTHER" id="PTHR30047:SF11">
    <property type="entry name" value="L-CARNITINE_GAMMA-BUTYROBETAINE ANTIPORTER"/>
    <property type="match status" value="1"/>
</dbReference>
<dbReference type="NCBIfam" id="TIGR00842">
    <property type="entry name" value="bcct"/>
    <property type="match status" value="1"/>
</dbReference>
<evidence type="ECO:0000256" key="3">
    <source>
        <dbReference type="ARBA" id="ARBA00022475"/>
    </source>
</evidence>
<feature type="transmembrane region" description="Helical" evidence="7">
    <location>
        <begin position="141"/>
        <end position="162"/>
    </location>
</feature>
<comment type="subcellular location">
    <subcellularLocation>
        <location evidence="1">Cell membrane</location>
        <topology evidence="1">Multi-pass membrane protein</topology>
    </subcellularLocation>
</comment>
<evidence type="ECO:0000256" key="1">
    <source>
        <dbReference type="ARBA" id="ARBA00004651"/>
    </source>
</evidence>
<gene>
    <name evidence="8" type="ORF">DCMF_24215</name>
</gene>
<feature type="transmembrane region" description="Helical" evidence="7">
    <location>
        <begin position="317"/>
        <end position="334"/>
    </location>
</feature>
<dbReference type="GO" id="GO:0005886">
    <property type="term" value="C:plasma membrane"/>
    <property type="evidence" value="ECO:0007669"/>
    <property type="project" value="UniProtKB-SubCell"/>
</dbReference>
<keyword evidence="5 7" id="KW-1133">Transmembrane helix</keyword>
<feature type="transmembrane region" description="Helical" evidence="7">
    <location>
        <begin position="190"/>
        <end position="213"/>
    </location>
</feature>
<feature type="transmembrane region" description="Helical" evidence="7">
    <location>
        <begin position="476"/>
        <end position="496"/>
    </location>
</feature>
<feature type="transmembrane region" description="Helical" evidence="7">
    <location>
        <begin position="404"/>
        <end position="431"/>
    </location>
</feature>
<keyword evidence="3" id="KW-1003">Cell membrane</keyword>
<evidence type="ECO:0000256" key="6">
    <source>
        <dbReference type="ARBA" id="ARBA00023136"/>
    </source>
</evidence>
<feature type="transmembrane region" description="Helical" evidence="7">
    <location>
        <begin position="49"/>
        <end position="69"/>
    </location>
</feature>
<organism evidence="8 9">
    <name type="scientific">Formimonas warabiya</name>
    <dbReference type="NCBI Taxonomy" id="1761012"/>
    <lineage>
        <taxon>Bacteria</taxon>
        <taxon>Bacillati</taxon>
        <taxon>Bacillota</taxon>
        <taxon>Clostridia</taxon>
        <taxon>Eubacteriales</taxon>
        <taxon>Peptococcaceae</taxon>
        <taxon>Candidatus Formimonas</taxon>
    </lineage>
</organism>
<evidence type="ECO:0000256" key="2">
    <source>
        <dbReference type="ARBA" id="ARBA00022448"/>
    </source>
</evidence>
<dbReference type="EMBL" id="CP017634">
    <property type="protein sequence ID" value="ATW28869.1"/>
    <property type="molecule type" value="Genomic_DNA"/>
</dbReference>